<dbReference type="PANTHER" id="PTHR23501">
    <property type="entry name" value="MAJOR FACILITATOR SUPERFAMILY"/>
    <property type="match status" value="1"/>
</dbReference>
<dbReference type="GO" id="GO:0005886">
    <property type="term" value="C:plasma membrane"/>
    <property type="evidence" value="ECO:0007669"/>
    <property type="project" value="TreeGrafter"/>
</dbReference>
<dbReference type="InterPro" id="IPR036259">
    <property type="entry name" value="MFS_trans_sf"/>
</dbReference>
<sequence length="168" mass="17462">MVLHLREEIGGGLEHWLSGLGQARSLISAWVCPTPNTDTLDSDTTNPGIYSYTVLVGAGAGCYIVADFTIVQPLIPAEETANATGAMAVAQDLGMVLFLAISGTGLQNTAVEKLRVILPNTPAAEIIQLVAGASSIAYQTEPIRGGKTGPSLSLVASFPLAMIRLKAQ</sequence>
<evidence type="ECO:0000256" key="2">
    <source>
        <dbReference type="ARBA" id="ARBA00007520"/>
    </source>
</evidence>
<dbReference type="SUPFAM" id="SSF103473">
    <property type="entry name" value="MFS general substrate transporter"/>
    <property type="match status" value="1"/>
</dbReference>
<keyword evidence="3" id="KW-0813">Transport</keyword>
<keyword evidence="8" id="KW-1185">Reference proteome</keyword>
<keyword evidence="6" id="KW-0472">Membrane</keyword>
<dbReference type="PANTHER" id="PTHR23501:SF12">
    <property type="entry name" value="MAJOR FACILITATOR SUPERFAMILY (MFS) PROFILE DOMAIN-CONTAINING PROTEIN-RELATED"/>
    <property type="match status" value="1"/>
</dbReference>
<comment type="subcellular location">
    <subcellularLocation>
        <location evidence="1">Membrane</location>
        <topology evidence="1">Multi-pass membrane protein</topology>
    </subcellularLocation>
</comment>
<accession>A0AA40AZX6</accession>
<protein>
    <submittedName>
        <fullName evidence="7">Uncharacterized protein</fullName>
    </submittedName>
</protein>
<keyword evidence="4" id="KW-0812">Transmembrane</keyword>
<gene>
    <name evidence="7" type="ORF">B0H67DRAFT_121133</name>
</gene>
<name>A0AA40AZX6_9PEZI</name>
<evidence type="ECO:0000313" key="7">
    <source>
        <dbReference type="EMBL" id="KAK0725081.1"/>
    </source>
</evidence>
<dbReference type="Proteomes" id="UP001172102">
    <property type="component" value="Unassembled WGS sequence"/>
</dbReference>
<dbReference type="EMBL" id="JAUKUA010000002">
    <property type="protein sequence ID" value="KAK0725081.1"/>
    <property type="molecule type" value="Genomic_DNA"/>
</dbReference>
<proteinExistence type="inferred from homology"/>
<evidence type="ECO:0000313" key="8">
    <source>
        <dbReference type="Proteomes" id="UP001172102"/>
    </source>
</evidence>
<comment type="caution">
    <text evidence="7">The sequence shown here is derived from an EMBL/GenBank/DDBJ whole genome shotgun (WGS) entry which is preliminary data.</text>
</comment>
<organism evidence="7 8">
    <name type="scientific">Lasiosphaeris hirsuta</name>
    <dbReference type="NCBI Taxonomy" id="260670"/>
    <lineage>
        <taxon>Eukaryota</taxon>
        <taxon>Fungi</taxon>
        <taxon>Dikarya</taxon>
        <taxon>Ascomycota</taxon>
        <taxon>Pezizomycotina</taxon>
        <taxon>Sordariomycetes</taxon>
        <taxon>Sordariomycetidae</taxon>
        <taxon>Sordariales</taxon>
        <taxon>Lasiosphaeriaceae</taxon>
        <taxon>Lasiosphaeris</taxon>
    </lineage>
</organism>
<keyword evidence="5" id="KW-1133">Transmembrane helix</keyword>
<reference evidence="7" key="1">
    <citation type="submission" date="2023-06" db="EMBL/GenBank/DDBJ databases">
        <title>Genome-scale phylogeny and comparative genomics of the fungal order Sordariales.</title>
        <authorList>
            <consortium name="Lawrence Berkeley National Laboratory"/>
            <person name="Hensen N."/>
            <person name="Bonometti L."/>
            <person name="Westerberg I."/>
            <person name="Brannstrom I.O."/>
            <person name="Guillou S."/>
            <person name="Cros-Aarteil S."/>
            <person name="Calhoun S."/>
            <person name="Haridas S."/>
            <person name="Kuo A."/>
            <person name="Mondo S."/>
            <person name="Pangilinan J."/>
            <person name="Riley R."/>
            <person name="Labutti K."/>
            <person name="Andreopoulos B."/>
            <person name="Lipzen A."/>
            <person name="Chen C."/>
            <person name="Yanf M."/>
            <person name="Daum C."/>
            <person name="Ng V."/>
            <person name="Clum A."/>
            <person name="Steindorff A."/>
            <person name="Ohm R."/>
            <person name="Martin F."/>
            <person name="Silar P."/>
            <person name="Natvig D."/>
            <person name="Lalanne C."/>
            <person name="Gautier V."/>
            <person name="Ament-Velasquez S.L."/>
            <person name="Kruys A."/>
            <person name="Hutchinson M.I."/>
            <person name="Powell A.J."/>
            <person name="Barry K."/>
            <person name="Miller A.N."/>
            <person name="Grigoriev I.V."/>
            <person name="Debuchy R."/>
            <person name="Gladieux P."/>
            <person name="Thoren M.H."/>
            <person name="Johannesson H."/>
        </authorList>
    </citation>
    <scope>NUCLEOTIDE SEQUENCE</scope>
    <source>
        <strain evidence="7">SMH4607-1</strain>
    </source>
</reference>
<evidence type="ECO:0000256" key="6">
    <source>
        <dbReference type="ARBA" id="ARBA00023136"/>
    </source>
</evidence>
<evidence type="ECO:0000256" key="1">
    <source>
        <dbReference type="ARBA" id="ARBA00004141"/>
    </source>
</evidence>
<evidence type="ECO:0000256" key="5">
    <source>
        <dbReference type="ARBA" id="ARBA00022989"/>
    </source>
</evidence>
<evidence type="ECO:0000256" key="3">
    <source>
        <dbReference type="ARBA" id="ARBA00022448"/>
    </source>
</evidence>
<evidence type="ECO:0000256" key="4">
    <source>
        <dbReference type="ARBA" id="ARBA00022692"/>
    </source>
</evidence>
<dbReference type="AlphaFoldDB" id="A0AA40AZX6"/>
<dbReference type="GO" id="GO:0022857">
    <property type="term" value="F:transmembrane transporter activity"/>
    <property type="evidence" value="ECO:0007669"/>
    <property type="project" value="TreeGrafter"/>
</dbReference>
<comment type="similarity">
    <text evidence="2">Belongs to the major facilitator superfamily. TCR/Tet family.</text>
</comment>